<keyword evidence="2" id="KW-1133">Transmembrane helix</keyword>
<name>A0A7Y8C086_9PSED</name>
<keyword evidence="2" id="KW-0812">Transmembrane</keyword>
<accession>A0A7Y8C086</accession>
<evidence type="ECO:0000313" key="4">
    <source>
        <dbReference type="EMBL" id="NWB95175.1"/>
    </source>
</evidence>
<feature type="transmembrane region" description="Helical" evidence="2">
    <location>
        <begin position="295"/>
        <end position="314"/>
    </location>
</feature>
<organism evidence="4 5">
    <name type="scientific">Pseudomonas gingeri</name>
    <dbReference type="NCBI Taxonomy" id="117681"/>
    <lineage>
        <taxon>Bacteria</taxon>
        <taxon>Pseudomonadati</taxon>
        <taxon>Pseudomonadota</taxon>
        <taxon>Gammaproteobacteria</taxon>
        <taxon>Pseudomonadales</taxon>
        <taxon>Pseudomonadaceae</taxon>
        <taxon>Pseudomonas</taxon>
    </lineage>
</organism>
<dbReference type="RefSeq" id="WP_177100241.1">
    <property type="nucleotide sequence ID" value="NZ_JACAQB010000003.1"/>
</dbReference>
<feature type="domain" description="Glycosyltransferase 2-like" evidence="3">
    <location>
        <begin position="39"/>
        <end position="223"/>
    </location>
</feature>
<sequence length="331" mass="36611">MILGLEAVLNSISICSEQVSLEQRSSGTSPVQLDGACDIVIVNYNAGGFLSESVLSSWAAGASRVIVVDNASRDDSLESLMPLQGGELCIVRNASNLGFSAACNIGARHTSAPYVLFLNPDCVLAADALSCMIQALVSYPRTGMVGGFLCNPDGTEQPGGRRVFPTPKRAFLRAFGLSRLSKFLPASFSDFLLHEQPLPREPLVVEAISGACMLVRREAIEDVGLWDEGYFLHCEDLDWCMRFRQAGWDVLYVPGARVSHQFGVCSRSRPYFVEWHKHRGMLRFYQKFFRHQYPGGLWVGIMIGVWLRFSLVVARRSVMDVVAFFKQKKGG</sequence>
<evidence type="ECO:0000259" key="3">
    <source>
        <dbReference type="Pfam" id="PF00535"/>
    </source>
</evidence>
<keyword evidence="1" id="KW-0997">Cell inner membrane</keyword>
<dbReference type="PANTHER" id="PTHR43179">
    <property type="entry name" value="RHAMNOSYLTRANSFERASE WBBL"/>
    <property type="match status" value="1"/>
</dbReference>
<evidence type="ECO:0000256" key="1">
    <source>
        <dbReference type="ARBA" id="ARBA00022519"/>
    </source>
</evidence>
<dbReference type="PANTHER" id="PTHR43179:SF7">
    <property type="entry name" value="RHAMNOSYLTRANSFERASE WBBL"/>
    <property type="match status" value="1"/>
</dbReference>
<evidence type="ECO:0000313" key="5">
    <source>
        <dbReference type="Proteomes" id="UP000539985"/>
    </source>
</evidence>
<dbReference type="EMBL" id="JACAQB010000003">
    <property type="protein sequence ID" value="NWB95175.1"/>
    <property type="molecule type" value="Genomic_DNA"/>
</dbReference>
<dbReference type="Pfam" id="PF00535">
    <property type="entry name" value="Glycos_transf_2"/>
    <property type="match status" value="1"/>
</dbReference>
<keyword evidence="1" id="KW-1003">Cell membrane</keyword>
<dbReference type="Proteomes" id="UP000539985">
    <property type="component" value="Unassembled WGS sequence"/>
</dbReference>
<keyword evidence="4" id="KW-0808">Transferase</keyword>
<dbReference type="CDD" id="cd04186">
    <property type="entry name" value="GT_2_like_c"/>
    <property type="match status" value="1"/>
</dbReference>
<proteinExistence type="predicted"/>
<dbReference type="SUPFAM" id="SSF53448">
    <property type="entry name" value="Nucleotide-diphospho-sugar transferases"/>
    <property type="match status" value="1"/>
</dbReference>
<comment type="caution">
    <text evidence="4">The sequence shown here is derived from an EMBL/GenBank/DDBJ whole genome shotgun (WGS) entry which is preliminary data.</text>
</comment>
<gene>
    <name evidence="4" type="ORF">HX882_04615</name>
</gene>
<dbReference type="InterPro" id="IPR001173">
    <property type="entry name" value="Glyco_trans_2-like"/>
</dbReference>
<dbReference type="GO" id="GO:0016740">
    <property type="term" value="F:transferase activity"/>
    <property type="evidence" value="ECO:0007669"/>
    <property type="project" value="UniProtKB-KW"/>
</dbReference>
<dbReference type="Gene3D" id="3.90.550.10">
    <property type="entry name" value="Spore Coat Polysaccharide Biosynthesis Protein SpsA, Chain A"/>
    <property type="match status" value="1"/>
</dbReference>
<dbReference type="InterPro" id="IPR029044">
    <property type="entry name" value="Nucleotide-diphossugar_trans"/>
</dbReference>
<keyword evidence="2" id="KW-0472">Membrane</keyword>
<protein>
    <submittedName>
        <fullName evidence="4">Glycosyltransferase family 2 protein</fullName>
    </submittedName>
</protein>
<reference evidence="4 5" key="1">
    <citation type="submission" date="2020-04" db="EMBL/GenBank/DDBJ databases">
        <title>Molecular characterization of pseudomonads from Agaricus bisporus reveal novel blotch 2 pathogens in Western Europe.</title>
        <authorList>
            <person name="Taparia T."/>
            <person name="Krijger M."/>
            <person name="Haynes E."/>
            <person name="Elpinstone J.G."/>
            <person name="Noble R."/>
            <person name="Van Der Wolf J."/>
        </authorList>
    </citation>
    <scope>NUCLEOTIDE SEQUENCE [LARGE SCALE GENOMIC DNA]</scope>
    <source>
        <strain evidence="4 5">H7001</strain>
    </source>
</reference>
<dbReference type="AlphaFoldDB" id="A0A7Y8C086"/>
<evidence type="ECO:0000256" key="2">
    <source>
        <dbReference type="SAM" id="Phobius"/>
    </source>
</evidence>